<sequence length="108" mass="12198">MAFDTKYCLAMTCLAALSKDTHDYFLGTRQTALQQDFTAEKPKISINAIFFTTQAKFSLLFIFRTVANSNRSSSHFHESSSPSFFLSIGRLSYLFRYMVFGGPARVAI</sequence>
<proteinExistence type="predicted"/>
<dbReference type="EMBL" id="KE345811">
    <property type="protein sequence ID" value="EXC17255.1"/>
    <property type="molecule type" value="Genomic_DNA"/>
</dbReference>
<keyword evidence="2" id="KW-1185">Reference proteome</keyword>
<reference evidence="2" key="1">
    <citation type="submission" date="2013-01" db="EMBL/GenBank/DDBJ databases">
        <title>Draft Genome Sequence of a Mulberry Tree, Morus notabilis C.K. Schneid.</title>
        <authorList>
            <person name="He N."/>
            <person name="Zhao S."/>
        </authorList>
    </citation>
    <scope>NUCLEOTIDE SEQUENCE</scope>
</reference>
<protein>
    <submittedName>
        <fullName evidence="1">Uncharacterized protein</fullName>
    </submittedName>
</protein>
<evidence type="ECO:0000313" key="1">
    <source>
        <dbReference type="EMBL" id="EXC17255.1"/>
    </source>
</evidence>
<accession>W9S632</accession>
<dbReference type="AlphaFoldDB" id="W9S632"/>
<name>W9S632_9ROSA</name>
<dbReference type="Proteomes" id="UP000030645">
    <property type="component" value="Unassembled WGS sequence"/>
</dbReference>
<gene>
    <name evidence="1" type="ORF">L484_027442</name>
</gene>
<evidence type="ECO:0000313" key="2">
    <source>
        <dbReference type="Proteomes" id="UP000030645"/>
    </source>
</evidence>
<organism evidence="1 2">
    <name type="scientific">Morus notabilis</name>
    <dbReference type="NCBI Taxonomy" id="981085"/>
    <lineage>
        <taxon>Eukaryota</taxon>
        <taxon>Viridiplantae</taxon>
        <taxon>Streptophyta</taxon>
        <taxon>Embryophyta</taxon>
        <taxon>Tracheophyta</taxon>
        <taxon>Spermatophyta</taxon>
        <taxon>Magnoliopsida</taxon>
        <taxon>eudicotyledons</taxon>
        <taxon>Gunneridae</taxon>
        <taxon>Pentapetalae</taxon>
        <taxon>rosids</taxon>
        <taxon>fabids</taxon>
        <taxon>Rosales</taxon>
        <taxon>Moraceae</taxon>
        <taxon>Moreae</taxon>
        <taxon>Morus</taxon>
    </lineage>
</organism>